<evidence type="ECO:0000256" key="10">
    <source>
        <dbReference type="PROSITE-ProRule" id="PRU01193"/>
    </source>
</evidence>
<dbReference type="Gene3D" id="3.10.580.10">
    <property type="entry name" value="CBS-domain"/>
    <property type="match status" value="1"/>
</dbReference>
<gene>
    <name evidence="14" type="ORF">QR721_12915</name>
</gene>
<dbReference type="Pfam" id="PF03471">
    <property type="entry name" value="CorC_HlyC"/>
    <property type="match status" value="1"/>
</dbReference>
<keyword evidence="5" id="KW-0677">Repeat</keyword>
<dbReference type="CDD" id="cd04590">
    <property type="entry name" value="CBS_pair_CorC_HlyC_assoc"/>
    <property type="match status" value="1"/>
</dbReference>
<feature type="transmembrane region" description="Helical" evidence="11">
    <location>
        <begin position="60"/>
        <end position="80"/>
    </location>
</feature>
<dbReference type="PANTHER" id="PTHR43099:SF2">
    <property type="entry name" value="UPF0053 PROTEIN YRKA"/>
    <property type="match status" value="1"/>
</dbReference>
<keyword evidence="8 10" id="KW-0472">Membrane</keyword>
<dbReference type="Pfam" id="PF00571">
    <property type="entry name" value="CBS"/>
    <property type="match status" value="2"/>
</dbReference>
<evidence type="ECO:0000313" key="15">
    <source>
        <dbReference type="Proteomes" id="UP001180087"/>
    </source>
</evidence>
<comment type="similarity">
    <text evidence="2">Belongs to the UPF0053 family.</text>
</comment>
<sequence length="440" mass="49919">MDILILVNLLLIALLIVLTAFFVASEFAVIKVRVSRIDQLIDEGNKSAVAAKKVVTNLDYYLSACQLGITVTALGLGTLGEPTVEKLFHPLFDYFGIPSSMSVVASYALSLLLMTFLHVVLGELAPKTLAIQYAERLTLLLSPPLYMFGKLLSPFIWLMNGSSRLILRVFGVKLTNHEQAHSEEELKIIMTQSYQSGEINQTELDYMRNIFLFDERVARDIMVPRVQMVILNEDMNKEEILRVIDTHHYTRYPVTGDGNKDHILGVVNTKEMTTKYALGESPNLKDYIHEIPFIHESTSLQDVLLKMKKEQIHMALVIDEFGGTAGIITMEDILEEIVGEIRDEFDSDEIPDILPLENGEYLINGRVLLAEIENEFGIHFANDYSMDTIGGWMQVQLLELENQQLPIDCGDYELRVKKKDKHQILQISLQLRNKLEEKSS</sequence>
<feature type="domain" description="CNNM transmembrane" evidence="13">
    <location>
        <begin position="1"/>
        <end position="203"/>
    </location>
</feature>
<dbReference type="InterPro" id="IPR002550">
    <property type="entry name" value="CNNM"/>
</dbReference>
<dbReference type="Proteomes" id="UP001180087">
    <property type="component" value="Chromosome"/>
</dbReference>
<dbReference type="SMART" id="SM01091">
    <property type="entry name" value="CorC_HlyC"/>
    <property type="match status" value="1"/>
</dbReference>
<feature type="domain" description="CBS" evidence="12">
    <location>
        <begin position="287"/>
        <end position="344"/>
    </location>
</feature>
<dbReference type="InterPro" id="IPR000644">
    <property type="entry name" value="CBS_dom"/>
</dbReference>
<dbReference type="InterPro" id="IPR051676">
    <property type="entry name" value="UPF0053_domain"/>
</dbReference>
<evidence type="ECO:0000256" key="8">
    <source>
        <dbReference type="ARBA" id="ARBA00023136"/>
    </source>
</evidence>
<dbReference type="Pfam" id="PF01595">
    <property type="entry name" value="CNNM"/>
    <property type="match status" value="1"/>
</dbReference>
<feature type="domain" description="CBS" evidence="12">
    <location>
        <begin position="222"/>
        <end position="283"/>
    </location>
</feature>
<evidence type="ECO:0000256" key="1">
    <source>
        <dbReference type="ARBA" id="ARBA00004651"/>
    </source>
</evidence>
<evidence type="ECO:0000256" key="3">
    <source>
        <dbReference type="ARBA" id="ARBA00022475"/>
    </source>
</evidence>
<feature type="transmembrane region" description="Helical" evidence="11">
    <location>
        <begin position="6"/>
        <end position="30"/>
    </location>
</feature>
<dbReference type="PROSITE" id="PS51371">
    <property type="entry name" value="CBS"/>
    <property type="match status" value="2"/>
</dbReference>
<keyword evidence="3" id="KW-1003">Cell membrane</keyword>
<dbReference type="EMBL" id="CP129113">
    <property type="protein sequence ID" value="WLV24526.1"/>
    <property type="molecule type" value="Genomic_DNA"/>
</dbReference>
<reference evidence="14" key="1">
    <citation type="submission" date="2023-06" db="EMBL/GenBank/DDBJ databases">
        <title>A Treasure from Seagulls: Isolation and Description of Aciduricobacillus qingdaonensis gen. nov., sp. nov., a Rare Obligately Uric Acid-utilizing Member in the Family Bacillaceae.</title>
        <authorList>
            <person name="Liu W."/>
            <person name="Wang B."/>
        </authorList>
    </citation>
    <scope>NUCLEOTIDE SEQUENCE</scope>
    <source>
        <strain evidence="14">44XB</strain>
    </source>
</reference>
<dbReference type="InterPro" id="IPR044751">
    <property type="entry name" value="Ion_transp-like_CBS"/>
</dbReference>
<evidence type="ECO:0000256" key="5">
    <source>
        <dbReference type="ARBA" id="ARBA00022737"/>
    </source>
</evidence>
<comment type="subcellular location">
    <subcellularLocation>
        <location evidence="1">Cell membrane</location>
        <topology evidence="1">Multi-pass membrane protein</topology>
    </subcellularLocation>
</comment>
<evidence type="ECO:0000313" key="14">
    <source>
        <dbReference type="EMBL" id="WLV24526.1"/>
    </source>
</evidence>
<name>A0ABY9KUV1_9BACI</name>
<dbReference type="PROSITE" id="PS51846">
    <property type="entry name" value="CNNM"/>
    <property type="match status" value="1"/>
</dbReference>
<evidence type="ECO:0000256" key="2">
    <source>
        <dbReference type="ARBA" id="ARBA00006337"/>
    </source>
</evidence>
<keyword evidence="7 9" id="KW-0129">CBS domain</keyword>
<keyword evidence="6 10" id="KW-1133">Transmembrane helix</keyword>
<evidence type="ECO:0000256" key="9">
    <source>
        <dbReference type="PROSITE-ProRule" id="PRU00703"/>
    </source>
</evidence>
<evidence type="ECO:0000256" key="4">
    <source>
        <dbReference type="ARBA" id="ARBA00022692"/>
    </source>
</evidence>
<organism evidence="14 15">
    <name type="scientific">Aciduricibacillus chroicocephali</name>
    <dbReference type="NCBI Taxonomy" id="3054939"/>
    <lineage>
        <taxon>Bacteria</taxon>
        <taxon>Bacillati</taxon>
        <taxon>Bacillota</taxon>
        <taxon>Bacilli</taxon>
        <taxon>Bacillales</taxon>
        <taxon>Bacillaceae</taxon>
        <taxon>Aciduricibacillus</taxon>
    </lineage>
</organism>
<evidence type="ECO:0000256" key="11">
    <source>
        <dbReference type="SAM" id="Phobius"/>
    </source>
</evidence>
<dbReference type="InterPro" id="IPR016169">
    <property type="entry name" value="FAD-bd_PCMH_sub2"/>
</dbReference>
<dbReference type="Gene3D" id="3.30.465.10">
    <property type="match status" value="1"/>
</dbReference>
<dbReference type="SUPFAM" id="SSF54631">
    <property type="entry name" value="CBS-domain pair"/>
    <property type="match status" value="1"/>
</dbReference>
<proteinExistence type="inferred from homology"/>
<protein>
    <submittedName>
        <fullName evidence="14">Hemolysin family protein</fullName>
    </submittedName>
</protein>
<evidence type="ECO:0000259" key="13">
    <source>
        <dbReference type="PROSITE" id="PS51846"/>
    </source>
</evidence>
<keyword evidence="4 10" id="KW-0812">Transmembrane</keyword>
<dbReference type="InterPro" id="IPR036318">
    <property type="entry name" value="FAD-bd_PCMH-like_sf"/>
</dbReference>
<evidence type="ECO:0000256" key="7">
    <source>
        <dbReference type="ARBA" id="ARBA00023122"/>
    </source>
</evidence>
<evidence type="ECO:0000256" key="6">
    <source>
        <dbReference type="ARBA" id="ARBA00022989"/>
    </source>
</evidence>
<dbReference type="RefSeq" id="WP_348027646.1">
    <property type="nucleotide sequence ID" value="NZ_CP129113.1"/>
</dbReference>
<dbReference type="SUPFAM" id="SSF56176">
    <property type="entry name" value="FAD-binding/transporter-associated domain-like"/>
    <property type="match status" value="1"/>
</dbReference>
<dbReference type="InterPro" id="IPR046342">
    <property type="entry name" value="CBS_dom_sf"/>
</dbReference>
<dbReference type="InterPro" id="IPR005170">
    <property type="entry name" value="Transptr-assoc_dom"/>
</dbReference>
<evidence type="ECO:0000259" key="12">
    <source>
        <dbReference type="PROSITE" id="PS51371"/>
    </source>
</evidence>
<dbReference type="SMART" id="SM00116">
    <property type="entry name" value="CBS"/>
    <property type="match status" value="2"/>
</dbReference>
<feature type="transmembrane region" description="Helical" evidence="11">
    <location>
        <begin position="137"/>
        <end position="159"/>
    </location>
</feature>
<dbReference type="PANTHER" id="PTHR43099">
    <property type="entry name" value="UPF0053 PROTEIN YRKA"/>
    <property type="match status" value="1"/>
</dbReference>
<keyword evidence="15" id="KW-1185">Reference proteome</keyword>
<feature type="transmembrane region" description="Helical" evidence="11">
    <location>
        <begin position="100"/>
        <end position="125"/>
    </location>
</feature>
<accession>A0ABY9KUV1</accession>